<comment type="caution">
    <text evidence="1">The sequence shown here is derived from an EMBL/GenBank/DDBJ whole genome shotgun (WGS) entry which is preliminary data.</text>
</comment>
<accession>A0A2U1K8J6</accession>
<dbReference type="InterPro" id="IPR006135">
    <property type="entry name" value="T3SS_substrate_exporter"/>
</dbReference>
<dbReference type="GO" id="GO:0009306">
    <property type="term" value="P:protein secretion"/>
    <property type="evidence" value="ECO:0007669"/>
    <property type="project" value="InterPro"/>
</dbReference>
<gene>
    <name evidence="1" type="ORF">DCC39_00940</name>
</gene>
<reference evidence="1 2" key="1">
    <citation type="submission" date="2018-04" db="EMBL/GenBank/DDBJ databases">
        <title>Camelliibacillus theae gen. nov., sp. nov., isolated from Pu'er tea.</title>
        <authorList>
            <person name="Niu L."/>
        </authorList>
    </citation>
    <scope>NUCLEOTIDE SEQUENCE [LARGE SCALE GENOMIC DNA]</scope>
    <source>
        <strain evidence="1 2">T8</strain>
    </source>
</reference>
<dbReference type="Gene3D" id="3.40.1690.10">
    <property type="entry name" value="secretion proteins EscU"/>
    <property type="match status" value="1"/>
</dbReference>
<keyword evidence="2" id="KW-1185">Reference proteome</keyword>
<dbReference type="PANTHER" id="PTHR30531">
    <property type="entry name" value="FLAGELLAR BIOSYNTHETIC PROTEIN FLHB"/>
    <property type="match status" value="1"/>
</dbReference>
<dbReference type="OrthoDB" id="5244399at2"/>
<organism evidence="1 2">
    <name type="scientific">Pueribacillus theae</name>
    <dbReference type="NCBI Taxonomy" id="2171751"/>
    <lineage>
        <taxon>Bacteria</taxon>
        <taxon>Bacillati</taxon>
        <taxon>Bacillota</taxon>
        <taxon>Bacilli</taxon>
        <taxon>Bacillales</taxon>
        <taxon>Bacillaceae</taxon>
        <taxon>Pueribacillus</taxon>
    </lineage>
</organism>
<dbReference type="GO" id="GO:0005886">
    <property type="term" value="C:plasma membrane"/>
    <property type="evidence" value="ECO:0007669"/>
    <property type="project" value="TreeGrafter"/>
</dbReference>
<dbReference type="SUPFAM" id="SSF160544">
    <property type="entry name" value="EscU C-terminal domain-like"/>
    <property type="match status" value="1"/>
</dbReference>
<sequence>MSKNNYRKKAAALSYDSSDHAAPKLIAKGSGEIAEKIIEMAESNHIPIQQDPTLVQLLHELEINETIPEDLYKAVAEIFAFIYKLEKETD</sequence>
<dbReference type="InterPro" id="IPR029025">
    <property type="entry name" value="T3SS_substrate_exporter_C"/>
</dbReference>
<dbReference type="AlphaFoldDB" id="A0A2U1K8J6"/>
<name>A0A2U1K8J6_9BACI</name>
<dbReference type="EMBL" id="QCZG01000001">
    <property type="protein sequence ID" value="PWA13488.1"/>
    <property type="molecule type" value="Genomic_DNA"/>
</dbReference>
<proteinExistence type="predicted"/>
<evidence type="ECO:0000313" key="1">
    <source>
        <dbReference type="EMBL" id="PWA13488.1"/>
    </source>
</evidence>
<dbReference type="Proteomes" id="UP000245998">
    <property type="component" value="Unassembled WGS sequence"/>
</dbReference>
<dbReference type="Pfam" id="PF01312">
    <property type="entry name" value="Bac_export_2"/>
    <property type="match status" value="1"/>
</dbReference>
<dbReference type="PANTHER" id="PTHR30531:SF12">
    <property type="entry name" value="FLAGELLAR BIOSYNTHETIC PROTEIN FLHB"/>
    <property type="match status" value="1"/>
</dbReference>
<dbReference type="RefSeq" id="WP_116552992.1">
    <property type="nucleotide sequence ID" value="NZ_QCZG01000001.1"/>
</dbReference>
<evidence type="ECO:0008006" key="3">
    <source>
        <dbReference type="Google" id="ProtNLM"/>
    </source>
</evidence>
<protein>
    <recommendedName>
        <fullName evidence="3">Type III secretion system protein</fullName>
    </recommendedName>
</protein>
<evidence type="ECO:0000313" key="2">
    <source>
        <dbReference type="Proteomes" id="UP000245998"/>
    </source>
</evidence>